<dbReference type="PROSITE" id="PS01069">
    <property type="entry name" value="DAGK_PROKAR"/>
    <property type="match status" value="1"/>
</dbReference>
<dbReference type="AlphaFoldDB" id="I3DJD1"/>
<feature type="transmembrane region" description="Helical" evidence="24">
    <location>
        <begin position="96"/>
        <end position="115"/>
    </location>
</feature>
<feature type="binding site" evidence="22">
    <location>
        <position position="16"/>
    </location>
    <ligand>
        <name>ATP</name>
        <dbReference type="ChEBI" id="CHEBI:30616"/>
    </ligand>
</feature>
<evidence type="ECO:0000313" key="25">
    <source>
        <dbReference type="EMBL" id="EIJ71824.1"/>
    </source>
</evidence>
<evidence type="ECO:0000256" key="9">
    <source>
        <dbReference type="ARBA" id="ARBA00022692"/>
    </source>
</evidence>
<evidence type="ECO:0000313" key="26">
    <source>
        <dbReference type="Proteomes" id="UP000006457"/>
    </source>
</evidence>
<dbReference type="GO" id="GO:0005524">
    <property type="term" value="F:ATP binding"/>
    <property type="evidence" value="ECO:0007669"/>
    <property type="project" value="UniProtKB-KW"/>
</dbReference>
<evidence type="ECO:0000256" key="22">
    <source>
        <dbReference type="PIRSR" id="PIRSR600829-3"/>
    </source>
</evidence>
<protein>
    <recommendedName>
        <fullName evidence="4 24">Diacylglycerol kinase</fullName>
        <ecNumber evidence="3 24">2.7.1.107</ecNumber>
    </recommendedName>
</protein>
<feature type="binding site" evidence="23">
    <location>
        <position position="28"/>
    </location>
    <ligand>
        <name>a divalent metal cation</name>
        <dbReference type="ChEBI" id="CHEBI:60240"/>
    </ligand>
</feature>
<name>I3DJD1_9PAST</name>
<evidence type="ECO:0000256" key="17">
    <source>
        <dbReference type="ARBA" id="ARBA00023136"/>
    </source>
</evidence>
<evidence type="ECO:0000256" key="20">
    <source>
        <dbReference type="PIRSR" id="PIRSR600829-1"/>
    </source>
</evidence>
<keyword evidence="12 24" id="KW-0418">Kinase</keyword>
<evidence type="ECO:0000256" key="4">
    <source>
        <dbReference type="ARBA" id="ARBA00017575"/>
    </source>
</evidence>
<keyword evidence="10 23" id="KW-0479">Metal-binding</keyword>
<feature type="binding site" evidence="21">
    <location>
        <position position="98"/>
    </location>
    <ligand>
        <name>substrate</name>
    </ligand>
</feature>
<dbReference type="PANTHER" id="PTHR34299:SF1">
    <property type="entry name" value="DIACYLGLYCEROL KINASE"/>
    <property type="match status" value="1"/>
</dbReference>
<comment type="caution">
    <text evidence="25">The sequence shown here is derived from an EMBL/GenBank/DDBJ whole genome shotgun (WGS) entry which is preliminary data.</text>
</comment>
<keyword evidence="14 23" id="KW-0460">Magnesium</keyword>
<feature type="binding site" evidence="21">
    <location>
        <begin position="30"/>
        <end position="34"/>
    </location>
    <ligand>
        <name>substrate</name>
    </ligand>
</feature>
<evidence type="ECO:0000256" key="19">
    <source>
        <dbReference type="ARBA" id="ARBA00023264"/>
    </source>
</evidence>
<evidence type="ECO:0000256" key="23">
    <source>
        <dbReference type="PIRSR" id="PIRSR600829-4"/>
    </source>
</evidence>
<evidence type="ECO:0000256" key="15">
    <source>
        <dbReference type="ARBA" id="ARBA00022989"/>
    </source>
</evidence>
<dbReference type="InterPro" id="IPR036945">
    <property type="entry name" value="DAGK_sf"/>
</dbReference>
<dbReference type="eggNOG" id="COG0818">
    <property type="taxonomic scope" value="Bacteria"/>
</dbReference>
<evidence type="ECO:0000256" key="2">
    <source>
        <dbReference type="ARBA" id="ARBA00005967"/>
    </source>
</evidence>
<dbReference type="GO" id="GO:0004143">
    <property type="term" value="F:ATP-dependent diacylglycerol kinase activity"/>
    <property type="evidence" value="ECO:0007669"/>
    <property type="project" value="UniProtKB-EC"/>
</dbReference>
<evidence type="ECO:0000256" key="5">
    <source>
        <dbReference type="ARBA" id="ARBA00022475"/>
    </source>
</evidence>
<evidence type="ECO:0000256" key="13">
    <source>
        <dbReference type="ARBA" id="ARBA00022840"/>
    </source>
</evidence>
<feature type="binding site" evidence="23">
    <location>
        <position position="76"/>
    </location>
    <ligand>
        <name>a divalent metal cation</name>
        <dbReference type="ChEBI" id="CHEBI:60240"/>
    </ligand>
</feature>
<keyword evidence="19 24" id="KW-1208">Phospholipid metabolism</keyword>
<sequence>MEKTTGLTHFIKSAGYSIQGLKSAIKHEVAFRHELSAGIILIPLAFYLANDKFELALMIGSYLIVLITELLNSALESVVDRIGTERHELSGRAKDQGSAAVFVAIGNALIIWLILLCF</sequence>
<dbReference type="Pfam" id="PF01219">
    <property type="entry name" value="DAGK_prokar"/>
    <property type="match status" value="1"/>
</dbReference>
<dbReference type="EC" id="2.7.1.107" evidence="3 24"/>
<dbReference type="CDD" id="cd14264">
    <property type="entry name" value="DAGK_IM"/>
    <property type="match status" value="1"/>
</dbReference>
<evidence type="ECO:0000256" key="12">
    <source>
        <dbReference type="ARBA" id="ARBA00022777"/>
    </source>
</evidence>
<keyword evidence="6" id="KW-0444">Lipid biosynthesis</keyword>
<keyword evidence="26" id="KW-1185">Reference proteome</keyword>
<evidence type="ECO:0000256" key="11">
    <source>
        <dbReference type="ARBA" id="ARBA00022741"/>
    </source>
</evidence>
<keyword evidence="5" id="KW-1003">Cell membrane</keyword>
<evidence type="ECO:0000256" key="10">
    <source>
        <dbReference type="ARBA" id="ARBA00022723"/>
    </source>
</evidence>
<dbReference type="InterPro" id="IPR033718">
    <property type="entry name" value="DAGK_prok"/>
</dbReference>
<feature type="binding site" evidence="22">
    <location>
        <position position="76"/>
    </location>
    <ligand>
        <name>ATP</name>
        <dbReference type="ChEBI" id="CHEBI:30616"/>
    </ligand>
</feature>
<evidence type="ECO:0000256" key="3">
    <source>
        <dbReference type="ARBA" id="ARBA00012133"/>
    </source>
</evidence>
<evidence type="ECO:0000256" key="21">
    <source>
        <dbReference type="PIRSR" id="PIRSR600829-2"/>
    </source>
</evidence>
<accession>I3DJD1</accession>
<keyword evidence="16 24" id="KW-0443">Lipid metabolism</keyword>
<comment type="subcellular location">
    <subcellularLocation>
        <location evidence="1 24">Cell inner membrane</location>
        <topology evidence="1 24">Multi-pass membrane protein</topology>
    </subcellularLocation>
</comment>
<dbReference type="OrthoDB" id="9796011at2"/>
<keyword evidence="8 24" id="KW-0808">Transferase</keyword>
<keyword evidence="11 22" id="KW-0547">Nucleotide-binding</keyword>
<keyword evidence="17 24" id="KW-0472">Membrane</keyword>
<keyword evidence="13 22" id="KW-0067">ATP-binding</keyword>
<dbReference type="PATRIC" id="fig|1095749.3.peg.119"/>
<feature type="binding site" evidence="22">
    <location>
        <position position="28"/>
    </location>
    <ligand>
        <name>ATP</name>
        <dbReference type="ChEBI" id="CHEBI:30616"/>
    </ligand>
</feature>
<evidence type="ECO:0000256" key="16">
    <source>
        <dbReference type="ARBA" id="ARBA00023098"/>
    </source>
</evidence>
<dbReference type="EMBL" id="AJSX01000004">
    <property type="protein sequence ID" value="EIJ71824.1"/>
    <property type="molecule type" value="Genomic_DNA"/>
</dbReference>
<comment type="caution">
    <text evidence="24">Lacks conserved residue(s) required for the propagation of feature annotation.</text>
</comment>
<evidence type="ECO:0000256" key="1">
    <source>
        <dbReference type="ARBA" id="ARBA00004429"/>
    </source>
</evidence>
<dbReference type="InterPro" id="IPR000829">
    <property type="entry name" value="DAGK"/>
</dbReference>
<dbReference type="Gene3D" id="1.10.287.3610">
    <property type="match status" value="1"/>
</dbReference>
<keyword evidence="7 24" id="KW-0997">Cell inner membrane</keyword>
<feature type="transmembrane region" description="Helical" evidence="24">
    <location>
        <begin position="55"/>
        <end position="75"/>
    </location>
</feature>
<proteinExistence type="inferred from homology"/>
<organism evidence="25 26">
    <name type="scientific">Pasteurella bettyae CCUG 2042</name>
    <dbReference type="NCBI Taxonomy" id="1095749"/>
    <lineage>
        <taxon>Bacteria</taxon>
        <taxon>Pseudomonadati</taxon>
        <taxon>Pseudomonadota</taxon>
        <taxon>Gammaproteobacteria</taxon>
        <taxon>Pasteurellales</taxon>
        <taxon>Pasteurellaceae</taxon>
        <taxon>Pasteurella</taxon>
    </lineage>
</organism>
<keyword evidence="18" id="KW-0594">Phospholipid biosynthesis</keyword>
<comment type="cofactor">
    <cofactor evidence="23">
        <name>Mg(2+)</name>
        <dbReference type="ChEBI" id="CHEBI:18420"/>
    </cofactor>
    <text evidence="23">Mn(2+), Zn(2+), Cd(2+) and Co(2+) support activity to lesser extents.</text>
</comment>
<evidence type="ECO:0000256" key="7">
    <source>
        <dbReference type="ARBA" id="ARBA00022519"/>
    </source>
</evidence>
<dbReference type="GO" id="GO:0006654">
    <property type="term" value="P:phosphatidic acid biosynthetic process"/>
    <property type="evidence" value="ECO:0007669"/>
    <property type="project" value="InterPro"/>
</dbReference>
<feature type="active site" description="Proton acceptor" evidence="20">
    <location>
        <position position="69"/>
    </location>
</feature>
<keyword evidence="9 24" id="KW-0812">Transmembrane</keyword>
<comment type="catalytic activity">
    <reaction evidence="24">
        <text>a 1,2-diacyl-sn-glycerol + ATP = a 1,2-diacyl-sn-glycero-3-phosphate + ADP + H(+)</text>
        <dbReference type="Rhea" id="RHEA:10272"/>
        <dbReference type="ChEBI" id="CHEBI:15378"/>
        <dbReference type="ChEBI" id="CHEBI:17815"/>
        <dbReference type="ChEBI" id="CHEBI:30616"/>
        <dbReference type="ChEBI" id="CHEBI:58608"/>
        <dbReference type="ChEBI" id="CHEBI:456216"/>
        <dbReference type="EC" id="2.7.1.107"/>
    </reaction>
</comment>
<evidence type="ECO:0000256" key="14">
    <source>
        <dbReference type="ARBA" id="ARBA00022842"/>
    </source>
</evidence>
<reference evidence="25 26" key="1">
    <citation type="submission" date="2012-03" db="EMBL/GenBank/DDBJ databases">
        <authorList>
            <person name="Harkins D.M."/>
            <person name="Madupu R."/>
            <person name="Durkin A.S."/>
            <person name="Torralba M."/>
            <person name="Methe B."/>
            <person name="Sutton G.G."/>
            <person name="Nelson K.E."/>
        </authorList>
    </citation>
    <scope>NUCLEOTIDE SEQUENCE [LARGE SCALE GENOMIC DNA]</scope>
    <source>
        <strain evidence="25 26">CCUG 2042</strain>
    </source>
</reference>
<feature type="binding site" evidence="22">
    <location>
        <begin position="85"/>
        <end position="87"/>
    </location>
    <ligand>
        <name>ATP</name>
        <dbReference type="ChEBI" id="CHEBI:30616"/>
    </ligand>
</feature>
<evidence type="ECO:0000256" key="6">
    <source>
        <dbReference type="ARBA" id="ARBA00022516"/>
    </source>
</evidence>
<dbReference type="RefSeq" id="WP_005758431.1">
    <property type="nucleotide sequence ID" value="NZ_AJSX01000004.1"/>
</dbReference>
<evidence type="ECO:0000256" key="18">
    <source>
        <dbReference type="ARBA" id="ARBA00023209"/>
    </source>
</evidence>
<comment type="function">
    <text evidence="24">Catalyzes the ATP-dependent phosphorylation of sn-l,2-diacylglycerol (DAG) to phosphatidic acid. Involved in the recycling of diacylglycerol produced as a by-product during membrane-derived oligosaccharide (MDO) biosynthesis.</text>
</comment>
<keyword evidence="15 24" id="KW-1133">Transmembrane helix</keyword>
<feature type="binding site" evidence="21">
    <location>
        <position position="69"/>
    </location>
    <ligand>
        <name>substrate</name>
    </ligand>
</feature>
<comment type="similarity">
    <text evidence="2 24">Belongs to the bacterial diacylglycerol kinase family.</text>
</comment>
<feature type="binding site" evidence="22">
    <location>
        <begin position="94"/>
        <end position="95"/>
    </location>
    <ligand>
        <name>ATP</name>
        <dbReference type="ChEBI" id="CHEBI:30616"/>
    </ligand>
</feature>
<dbReference type="GO" id="GO:0046872">
    <property type="term" value="F:metal ion binding"/>
    <property type="evidence" value="ECO:0007669"/>
    <property type="project" value="UniProtKB-KW"/>
</dbReference>
<evidence type="ECO:0000256" key="8">
    <source>
        <dbReference type="ARBA" id="ARBA00022679"/>
    </source>
</evidence>
<gene>
    <name evidence="25" type="primary">dgkA</name>
    <name evidence="25" type="ORF">HMPREF1052_1101</name>
</gene>
<evidence type="ECO:0000256" key="24">
    <source>
        <dbReference type="RuleBase" id="RU363065"/>
    </source>
</evidence>
<dbReference type="Proteomes" id="UP000006457">
    <property type="component" value="Unassembled WGS sequence"/>
</dbReference>
<dbReference type="PANTHER" id="PTHR34299">
    <property type="entry name" value="DIACYLGLYCEROL KINASE"/>
    <property type="match status" value="1"/>
</dbReference>
<dbReference type="GO" id="GO:0005886">
    <property type="term" value="C:plasma membrane"/>
    <property type="evidence" value="ECO:0007669"/>
    <property type="project" value="UniProtKB-SubCell"/>
</dbReference>